<accession>A0A380AF71</accession>
<sequence>MKLAYSIPLLLALSGQAQAEVFVAPFGGYSFGGNDLDYRSSESTVNNNSSADITEAGHFGFMLGLTTSEPGDMYLLYSHQGTELSGSGFPGTDKLMDLSVDYLHLGGTLYFPKDKLRPYVTASAGLTQLRPELGSNETRFSMGLGLGLDYQLLEQLSLFADVRGYATLINSDSSLFCDANQCLWHIKGDTLWQGQANLGLRYRF</sequence>
<dbReference type="InterPro" id="IPR011250">
    <property type="entry name" value="OMP/PagP_B-barrel"/>
</dbReference>
<keyword evidence="1 2" id="KW-0732">Signal</keyword>
<dbReference type="Proteomes" id="UP000254069">
    <property type="component" value="Unassembled WGS sequence"/>
</dbReference>
<evidence type="ECO:0000313" key="4">
    <source>
        <dbReference type="EMBL" id="SUI79198.1"/>
    </source>
</evidence>
<gene>
    <name evidence="4" type="ORF">NCTC10738_02702</name>
</gene>
<feature type="domain" description="Outer membrane protein beta-barrel" evidence="3">
    <location>
        <begin position="9"/>
        <end position="204"/>
    </location>
</feature>
<dbReference type="AlphaFoldDB" id="A0A380AF71"/>
<dbReference type="EMBL" id="UGYO01000001">
    <property type="protein sequence ID" value="SUI79198.1"/>
    <property type="molecule type" value="Genomic_DNA"/>
</dbReference>
<evidence type="ECO:0000256" key="2">
    <source>
        <dbReference type="SAM" id="SignalP"/>
    </source>
</evidence>
<evidence type="ECO:0000256" key="1">
    <source>
        <dbReference type="ARBA" id="ARBA00022729"/>
    </source>
</evidence>
<keyword evidence="5" id="KW-1185">Reference proteome</keyword>
<feature type="chain" id="PRO_5016928907" description="Outer membrane protein beta-barrel domain-containing protein" evidence="2">
    <location>
        <begin position="20"/>
        <end position="204"/>
    </location>
</feature>
<proteinExistence type="predicted"/>
<dbReference type="SUPFAM" id="SSF56925">
    <property type="entry name" value="OMPA-like"/>
    <property type="match status" value="1"/>
</dbReference>
<feature type="signal peptide" evidence="2">
    <location>
        <begin position="1"/>
        <end position="19"/>
    </location>
</feature>
<protein>
    <recommendedName>
        <fullName evidence="3">Outer membrane protein beta-barrel domain-containing protein</fullName>
    </recommendedName>
</protein>
<name>A0A380AF71_9GAMM</name>
<dbReference type="Pfam" id="PF13505">
    <property type="entry name" value="OMP_b-brl"/>
    <property type="match status" value="1"/>
</dbReference>
<reference evidence="4 5" key="1">
    <citation type="submission" date="2018-06" db="EMBL/GenBank/DDBJ databases">
        <authorList>
            <consortium name="Pathogen Informatics"/>
            <person name="Doyle S."/>
        </authorList>
    </citation>
    <scope>NUCLEOTIDE SEQUENCE [LARGE SCALE GENOMIC DNA]</scope>
    <source>
        <strain evidence="4 5">NCTC10738</strain>
    </source>
</reference>
<dbReference type="InterPro" id="IPR027385">
    <property type="entry name" value="Beta-barrel_OMP"/>
</dbReference>
<evidence type="ECO:0000313" key="5">
    <source>
        <dbReference type="Proteomes" id="UP000254069"/>
    </source>
</evidence>
<dbReference type="Gene3D" id="2.40.160.20">
    <property type="match status" value="1"/>
</dbReference>
<organism evidence="4 5">
    <name type="scientific">Shewanella algae</name>
    <dbReference type="NCBI Taxonomy" id="38313"/>
    <lineage>
        <taxon>Bacteria</taxon>
        <taxon>Pseudomonadati</taxon>
        <taxon>Pseudomonadota</taxon>
        <taxon>Gammaproteobacteria</taxon>
        <taxon>Alteromonadales</taxon>
        <taxon>Shewanellaceae</taxon>
        <taxon>Shewanella</taxon>
    </lineage>
</organism>
<dbReference type="RefSeq" id="WP_044735039.1">
    <property type="nucleotide sequence ID" value="NZ_AP024617.1"/>
</dbReference>
<evidence type="ECO:0000259" key="3">
    <source>
        <dbReference type="Pfam" id="PF13505"/>
    </source>
</evidence>